<dbReference type="OrthoDB" id="9785745at2"/>
<gene>
    <name evidence="2" type="ORF">FB4_0330</name>
</gene>
<keyword evidence="3" id="KW-1185">Reference proteome</keyword>
<evidence type="ECO:0000259" key="1">
    <source>
        <dbReference type="PROSITE" id="PS50931"/>
    </source>
</evidence>
<proteinExistence type="predicted"/>
<feature type="domain" description="HTH lysR-type" evidence="1">
    <location>
        <begin position="1"/>
        <end position="26"/>
    </location>
</feature>
<reference evidence="2 3" key="1">
    <citation type="journal article" date="2012" name="J. Bacteriol.">
        <title>Draft Genome Sequences for Two Metal-Reducing Pelosinus fermentans Strains Isolated from a Cr(VI)-Contaminated Site and for Type Strain R7.</title>
        <authorList>
            <person name="Brown S.D."/>
            <person name="Podar M."/>
            <person name="Klingeman D.M."/>
            <person name="Johnson C.M."/>
            <person name="Yang Z.K."/>
            <person name="Utturkar S.M."/>
            <person name="Land M.L."/>
            <person name="Mosher J.J."/>
            <person name="Hurt R.A.Jr."/>
            <person name="Phelps T.J."/>
            <person name="Palumbo A.V."/>
            <person name="Arkin A.P."/>
            <person name="Hazen T.C."/>
            <person name="Elias D.A."/>
        </authorList>
    </citation>
    <scope>NUCLEOTIDE SEQUENCE [LARGE SCALE GENOMIC DNA]</scope>
    <source>
        <strain evidence="2 3">B4</strain>
    </source>
</reference>
<dbReference type="Gene3D" id="1.10.10.10">
    <property type="entry name" value="Winged helix-like DNA-binding domain superfamily/Winged helix DNA-binding domain"/>
    <property type="match status" value="1"/>
</dbReference>
<accession>I8RKE2</accession>
<name>I8RKE2_9FIRM</name>
<evidence type="ECO:0000313" key="2">
    <source>
        <dbReference type="EMBL" id="EIW18805.1"/>
    </source>
</evidence>
<sequence length="35" mass="3877">MELRQLKTFALIAKLGSFVQAADRLGYCLQYISAG</sequence>
<dbReference type="Proteomes" id="UP000004324">
    <property type="component" value="Unassembled WGS sequence"/>
</dbReference>
<comment type="caution">
    <text evidence="2">The sequence shown here is derived from an EMBL/GenBank/DDBJ whole genome shotgun (WGS) entry which is preliminary data.</text>
</comment>
<evidence type="ECO:0000313" key="3">
    <source>
        <dbReference type="Proteomes" id="UP000004324"/>
    </source>
</evidence>
<dbReference type="GO" id="GO:0003700">
    <property type="term" value="F:DNA-binding transcription factor activity"/>
    <property type="evidence" value="ECO:0007669"/>
    <property type="project" value="InterPro"/>
</dbReference>
<dbReference type="InterPro" id="IPR000847">
    <property type="entry name" value="LysR_HTH_N"/>
</dbReference>
<dbReference type="InterPro" id="IPR036388">
    <property type="entry name" value="WH-like_DNA-bd_sf"/>
</dbReference>
<dbReference type="PROSITE" id="PS50931">
    <property type="entry name" value="HTH_LYSR"/>
    <property type="match status" value="1"/>
</dbReference>
<dbReference type="EMBL" id="AKVJ01000022">
    <property type="protein sequence ID" value="EIW18805.1"/>
    <property type="molecule type" value="Genomic_DNA"/>
</dbReference>
<dbReference type="AlphaFoldDB" id="I8RKE2"/>
<dbReference type="RefSeq" id="WP_007933197.1">
    <property type="nucleotide sequence ID" value="NZ_AKVJ01000022.1"/>
</dbReference>
<organism evidence="2 3">
    <name type="scientific">Pelosinus fermentans B4</name>
    <dbReference type="NCBI Taxonomy" id="1149862"/>
    <lineage>
        <taxon>Bacteria</taxon>
        <taxon>Bacillati</taxon>
        <taxon>Bacillota</taxon>
        <taxon>Negativicutes</taxon>
        <taxon>Selenomonadales</taxon>
        <taxon>Sporomusaceae</taxon>
        <taxon>Pelosinus</taxon>
    </lineage>
</organism>
<protein>
    <submittedName>
        <fullName evidence="2">Regulatory protein LysR</fullName>
    </submittedName>
</protein>